<evidence type="ECO:0000313" key="2">
    <source>
        <dbReference type="EMBL" id="KAL3279246.1"/>
    </source>
</evidence>
<evidence type="ECO:0000313" key="3">
    <source>
        <dbReference type="Proteomes" id="UP001516400"/>
    </source>
</evidence>
<feature type="compositionally biased region" description="Low complexity" evidence="1">
    <location>
        <begin position="41"/>
        <end position="52"/>
    </location>
</feature>
<feature type="region of interest" description="Disordered" evidence="1">
    <location>
        <begin position="1"/>
        <end position="87"/>
    </location>
</feature>
<proteinExistence type="predicted"/>
<reference evidence="2 3" key="1">
    <citation type="journal article" date="2021" name="BMC Biol.">
        <title>Horizontally acquired antibacterial genes associated with adaptive radiation of ladybird beetles.</title>
        <authorList>
            <person name="Li H.S."/>
            <person name="Tang X.F."/>
            <person name="Huang Y.H."/>
            <person name="Xu Z.Y."/>
            <person name="Chen M.L."/>
            <person name="Du X.Y."/>
            <person name="Qiu B.Y."/>
            <person name="Chen P.T."/>
            <person name="Zhang W."/>
            <person name="Slipinski A."/>
            <person name="Escalona H.E."/>
            <person name="Waterhouse R.M."/>
            <person name="Zwick A."/>
            <person name="Pang H."/>
        </authorList>
    </citation>
    <scope>NUCLEOTIDE SEQUENCE [LARGE SCALE GENOMIC DNA]</scope>
    <source>
        <strain evidence="2">SYSU2018</strain>
    </source>
</reference>
<dbReference type="Proteomes" id="UP001516400">
    <property type="component" value="Unassembled WGS sequence"/>
</dbReference>
<comment type="caution">
    <text evidence="2">The sequence shown here is derived from an EMBL/GenBank/DDBJ whole genome shotgun (WGS) entry which is preliminary data.</text>
</comment>
<evidence type="ECO:0000256" key="1">
    <source>
        <dbReference type="SAM" id="MobiDB-lite"/>
    </source>
</evidence>
<dbReference type="EMBL" id="JABFTP020000124">
    <property type="protein sequence ID" value="KAL3279246.1"/>
    <property type="molecule type" value="Genomic_DNA"/>
</dbReference>
<organism evidence="2 3">
    <name type="scientific">Cryptolaemus montrouzieri</name>
    <dbReference type="NCBI Taxonomy" id="559131"/>
    <lineage>
        <taxon>Eukaryota</taxon>
        <taxon>Metazoa</taxon>
        <taxon>Ecdysozoa</taxon>
        <taxon>Arthropoda</taxon>
        <taxon>Hexapoda</taxon>
        <taxon>Insecta</taxon>
        <taxon>Pterygota</taxon>
        <taxon>Neoptera</taxon>
        <taxon>Endopterygota</taxon>
        <taxon>Coleoptera</taxon>
        <taxon>Polyphaga</taxon>
        <taxon>Cucujiformia</taxon>
        <taxon>Coccinelloidea</taxon>
        <taxon>Coccinellidae</taxon>
        <taxon>Scymninae</taxon>
        <taxon>Scymnini</taxon>
        <taxon>Cryptolaemus</taxon>
    </lineage>
</organism>
<keyword evidence="3" id="KW-1185">Reference proteome</keyword>
<sequence length="87" mass="9571">MPSFATDRPAPDSVPLDMERKDLSNDASINTVTNRSLNIVSSDDISSQPDPSRITEENVPEKHKASKIQNQSLHDNISEKIKLGQGN</sequence>
<name>A0ABD2NKK9_9CUCU</name>
<feature type="compositionally biased region" description="Polar residues" evidence="1">
    <location>
        <begin position="25"/>
        <end position="40"/>
    </location>
</feature>
<gene>
    <name evidence="2" type="ORF">HHI36_016759</name>
</gene>
<protein>
    <submittedName>
        <fullName evidence="2">Uncharacterized protein</fullName>
    </submittedName>
</protein>
<feature type="compositionally biased region" description="Basic and acidic residues" evidence="1">
    <location>
        <begin position="53"/>
        <end position="63"/>
    </location>
</feature>
<dbReference type="AlphaFoldDB" id="A0ABD2NKK9"/>
<feature type="non-terminal residue" evidence="2">
    <location>
        <position position="87"/>
    </location>
</feature>
<accession>A0ABD2NKK9</accession>
<feature type="compositionally biased region" description="Basic and acidic residues" evidence="1">
    <location>
        <begin position="76"/>
        <end position="87"/>
    </location>
</feature>